<keyword evidence="2" id="KW-1185">Reference proteome</keyword>
<evidence type="ECO:0000313" key="1">
    <source>
        <dbReference type="EMBL" id="KAF6462321.1"/>
    </source>
</evidence>
<organism evidence="1 2">
    <name type="scientific">Molossus molossus</name>
    <name type="common">Pallas' mastiff bat</name>
    <name type="synonym">Vespertilio molossus</name>
    <dbReference type="NCBI Taxonomy" id="27622"/>
    <lineage>
        <taxon>Eukaryota</taxon>
        <taxon>Metazoa</taxon>
        <taxon>Chordata</taxon>
        <taxon>Craniata</taxon>
        <taxon>Vertebrata</taxon>
        <taxon>Euteleostomi</taxon>
        <taxon>Mammalia</taxon>
        <taxon>Eutheria</taxon>
        <taxon>Laurasiatheria</taxon>
        <taxon>Chiroptera</taxon>
        <taxon>Yangochiroptera</taxon>
        <taxon>Molossidae</taxon>
        <taxon>Molossus</taxon>
    </lineage>
</organism>
<evidence type="ECO:0000313" key="2">
    <source>
        <dbReference type="Proteomes" id="UP000550707"/>
    </source>
</evidence>
<accession>A0A7J8GR92</accession>
<dbReference type="EMBL" id="JACASF010000008">
    <property type="protein sequence ID" value="KAF6462321.1"/>
    <property type="molecule type" value="Genomic_DNA"/>
</dbReference>
<proteinExistence type="predicted"/>
<protein>
    <submittedName>
        <fullName evidence="1">Uncharacterized protein</fullName>
    </submittedName>
</protein>
<name>A0A7J8GR92_MOLMO</name>
<comment type="caution">
    <text evidence="1">The sequence shown here is derived from an EMBL/GenBank/DDBJ whole genome shotgun (WGS) entry which is preliminary data.</text>
</comment>
<sequence>MGETDQPELWQIAEIRFQLQPTVFPRHIDLARETYTVGNHFASTLHGASSFSNPFEFIKLNFTCLDLALQKSSGKVEGRELMLQNIGDKKQEIQQSVVEVIDWSMGQERAVGRQVTVEVLKRKGDCQHSTVISDR</sequence>
<dbReference type="InParanoid" id="A0A7J8GR92"/>
<gene>
    <name evidence="1" type="ORF">HJG59_011352</name>
</gene>
<dbReference type="Proteomes" id="UP000550707">
    <property type="component" value="Unassembled WGS sequence"/>
</dbReference>
<reference evidence="1 2" key="1">
    <citation type="journal article" date="2020" name="Nature">
        <title>Six reference-quality genomes reveal evolution of bat adaptations.</title>
        <authorList>
            <person name="Jebb D."/>
            <person name="Huang Z."/>
            <person name="Pippel M."/>
            <person name="Hughes G.M."/>
            <person name="Lavrichenko K."/>
            <person name="Devanna P."/>
            <person name="Winkler S."/>
            <person name="Jermiin L.S."/>
            <person name="Skirmuntt E.C."/>
            <person name="Katzourakis A."/>
            <person name="Burkitt-Gray L."/>
            <person name="Ray D.A."/>
            <person name="Sullivan K.A.M."/>
            <person name="Roscito J.G."/>
            <person name="Kirilenko B.M."/>
            <person name="Davalos L.M."/>
            <person name="Corthals A.P."/>
            <person name="Power M.L."/>
            <person name="Jones G."/>
            <person name="Ransome R.D."/>
            <person name="Dechmann D.K.N."/>
            <person name="Locatelli A.G."/>
            <person name="Puechmaille S.J."/>
            <person name="Fedrigo O."/>
            <person name="Jarvis E.D."/>
            <person name="Hiller M."/>
            <person name="Vernes S.C."/>
            <person name="Myers E.W."/>
            <person name="Teeling E.C."/>
        </authorList>
    </citation>
    <scope>NUCLEOTIDE SEQUENCE [LARGE SCALE GENOMIC DNA]</scope>
    <source>
        <strain evidence="1">MMolMol1</strain>
        <tissue evidence="1">Muscle</tissue>
    </source>
</reference>
<dbReference type="AlphaFoldDB" id="A0A7J8GR92"/>